<dbReference type="RefSeq" id="WP_163487053.1">
    <property type="nucleotide sequence ID" value="NZ_CP048739.1"/>
</dbReference>
<dbReference type="EMBL" id="CP048739">
    <property type="protein sequence ID" value="QIB75264.1"/>
    <property type="molecule type" value="Genomic_DNA"/>
</dbReference>
<name>A0A6C0UI74_9EURY</name>
<organism evidence="1 2">
    <name type="scientific">Halogeometricum borinquense</name>
    <dbReference type="NCBI Taxonomy" id="60847"/>
    <lineage>
        <taxon>Archaea</taxon>
        <taxon>Methanobacteriati</taxon>
        <taxon>Methanobacteriota</taxon>
        <taxon>Stenosarchaea group</taxon>
        <taxon>Halobacteria</taxon>
        <taxon>Halobacteriales</taxon>
        <taxon>Haloferacaceae</taxon>
        <taxon>Halogeometricum</taxon>
    </lineage>
</organism>
<evidence type="ECO:0000313" key="2">
    <source>
        <dbReference type="Proteomes" id="UP000465846"/>
    </source>
</evidence>
<sequence length="55" mass="6094">MDNSDPERANPLAPYFPSDVPSLPTKGRQWIALLLLVLVFSGIAYSLVRSFVAIF</sequence>
<dbReference type="GeneID" id="44080494"/>
<reference evidence="1 2" key="1">
    <citation type="submission" date="2020-02" db="EMBL/GenBank/DDBJ databases">
        <title>Whole genome sequence of Halogeometricum borinquense strain wsp4.</title>
        <authorList>
            <person name="Verma D.K."/>
            <person name="Gopal K."/>
            <person name="Prasad E.S."/>
        </authorList>
    </citation>
    <scope>NUCLEOTIDE SEQUENCE [LARGE SCALE GENOMIC DNA]</scope>
    <source>
        <strain evidence="2">wsp4</strain>
    </source>
</reference>
<protein>
    <submittedName>
        <fullName evidence="1">Uncharacterized protein</fullName>
    </submittedName>
</protein>
<proteinExistence type="predicted"/>
<gene>
    <name evidence="1" type="ORF">G3I44_13795</name>
</gene>
<dbReference type="AlphaFoldDB" id="A0A6C0UI74"/>
<dbReference type="Proteomes" id="UP000465846">
    <property type="component" value="Chromosome"/>
</dbReference>
<accession>A0A6C0UI74</accession>
<evidence type="ECO:0000313" key="1">
    <source>
        <dbReference type="EMBL" id="QIB75264.1"/>
    </source>
</evidence>